<dbReference type="EMBL" id="CP118868">
    <property type="protein sequence ID" value="WEG35005.1"/>
    <property type="molecule type" value="Genomic_DNA"/>
</dbReference>
<proteinExistence type="predicted"/>
<evidence type="ECO:0000259" key="4">
    <source>
        <dbReference type="Pfam" id="PF00501"/>
    </source>
</evidence>
<keyword evidence="2" id="KW-0067">ATP-binding</keyword>
<comment type="catalytic activity">
    <reaction evidence="3">
        <text>a long-chain fatty acid + ATP + CoA = a long-chain fatty acyl-CoA + AMP + diphosphate</text>
        <dbReference type="Rhea" id="RHEA:15421"/>
        <dbReference type="ChEBI" id="CHEBI:30616"/>
        <dbReference type="ChEBI" id="CHEBI:33019"/>
        <dbReference type="ChEBI" id="CHEBI:57287"/>
        <dbReference type="ChEBI" id="CHEBI:57560"/>
        <dbReference type="ChEBI" id="CHEBI:83139"/>
        <dbReference type="ChEBI" id="CHEBI:456215"/>
        <dbReference type="EC" id="6.2.1.3"/>
    </reaction>
    <physiologicalReaction direction="left-to-right" evidence="3">
        <dbReference type="Rhea" id="RHEA:15422"/>
    </physiologicalReaction>
</comment>
<feature type="domain" description="AMP-dependent synthetase/ligase" evidence="4">
    <location>
        <begin position="27"/>
        <end position="430"/>
    </location>
</feature>
<protein>
    <submittedName>
        <fullName evidence="5">AMP-binding protein</fullName>
    </submittedName>
</protein>
<dbReference type="InterPro" id="IPR042099">
    <property type="entry name" value="ANL_N_sf"/>
</dbReference>
<sequence>MEILTGKIYKPEYYPDLNLYDFYTRTFREYADHIAFRFRNNPKDEVPLSRTYRETSEDAEALAVALKDLQGDNKSLRKIAVVGANSYYWCLTYLATVMHLGTIVPLDPMLPAQELLPLLERGKVDTFVCDAAYMTKLGEAIKDLPLLQNKIYMCLEKESEKNQALLLQAAQDFGYQSLNSLLKAGRESERTGEEAQRLQLLPQSTAALLFTSGTTARSKAVMLSHYNITSDLTALLRVIDMPRPLKHLCLLPLHHCFENTCGFQAVLALGGEISMCDGLRYLSKNLLEYHPNLLIGVPAIYDALYKKIFTALRKQKKLFLFNILRGLSRFLYSLGFDCRRRLFRPILANFGGEVAVGITGAAPIRRNVVDFFHELGIEVLQGYGLTECTPVVAGCNSYYAVAGSCGQPLGGVTVAIDNEEDGQDGEILVKINDYPALDSKPEERELHITMLGYYEDEQATEATLLPSGWLRTFDVAHINKEKQVLEITGRVKSMIVLHNGKKVFPEELEEQLEVNDLVKRALVWGETMADSEVILLARLQTDAEYIKEQGLSKEQVREAIKTLVDNMSANMPSFKKLRSVFYSETDMICTTTLKVKREATREQVIAKLTANEIDYTKGSQVLNLDDLSK</sequence>
<gene>
    <name evidence="5" type="ORF">PYS61_03400</name>
</gene>
<dbReference type="Gene3D" id="3.40.50.12780">
    <property type="entry name" value="N-terminal domain of ligase-like"/>
    <property type="match status" value="1"/>
</dbReference>
<dbReference type="PANTHER" id="PTHR43272:SF33">
    <property type="entry name" value="AMP-BINDING DOMAIN-CONTAINING PROTEIN-RELATED"/>
    <property type="match status" value="1"/>
</dbReference>
<dbReference type="PANTHER" id="PTHR43272">
    <property type="entry name" value="LONG-CHAIN-FATTY-ACID--COA LIGASE"/>
    <property type="match status" value="1"/>
</dbReference>
<dbReference type="Proteomes" id="UP001220478">
    <property type="component" value="Chromosome"/>
</dbReference>
<name>A0ABY8C2V6_9FIRM</name>
<reference evidence="5 6" key="1">
    <citation type="submission" date="2023-02" db="EMBL/GenBank/DDBJ databases">
        <title>Novel Oscillospiraceae bacterial genomes.</title>
        <authorList>
            <person name="Srinivasan S."/>
            <person name="Austin M.N."/>
            <person name="Fiedler T.L."/>
            <person name="Strenk S.M."/>
            <person name="Agnew K.J."/>
            <person name="Nagana Gowda G.A."/>
            <person name="Raftery D."/>
            <person name="Beamer M.A."/>
            <person name="Achilles S.L."/>
            <person name="Wiesenfeld H.C."/>
            <person name="Fredricks D.N."/>
            <person name="Hillier S.L."/>
        </authorList>
    </citation>
    <scope>NUCLEOTIDE SEQUENCE [LARGE SCALE GENOMIC DNA]</scope>
    <source>
        <strain evidence="5 6">CHIC02 1186E3-8</strain>
    </source>
</reference>
<dbReference type="RefSeq" id="WP_315571033.1">
    <property type="nucleotide sequence ID" value="NZ_CP118868.1"/>
</dbReference>
<keyword evidence="6" id="KW-1185">Reference proteome</keyword>
<evidence type="ECO:0000256" key="1">
    <source>
        <dbReference type="ARBA" id="ARBA00022741"/>
    </source>
</evidence>
<dbReference type="Pfam" id="PF23562">
    <property type="entry name" value="AMP-binding_C_3"/>
    <property type="match status" value="1"/>
</dbReference>
<evidence type="ECO:0000256" key="3">
    <source>
        <dbReference type="ARBA" id="ARBA00024484"/>
    </source>
</evidence>
<dbReference type="Pfam" id="PF00501">
    <property type="entry name" value="AMP-binding"/>
    <property type="match status" value="1"/>
</dbReference>
<dbReference type="InterPro" id="IPR000873">
    <property type="entry name" value="AMP-dep_synth/lig_dom"/>
</dbReference>
<dbReference type="SUPFAM" id="SSF56801">
    <property type="entry name" value="Acetyl-CoA synthetase-like"/>
    <property type="match status" value="1"/>
</dbReference>
<evidence type="ECO:0000313" key="5">
    <source>
        <dbReference type="EMBL" id="WEG35005.1"/>
    </source>
</evidence>
<dbReference type="Gene3D" id="3.30.300.30">
    <property type="match status" value="1"/>
</dbReference>
<dbReference type="InterPro" id="IPR045851">
    <property type="entry name" value="AMP-bd_C_sf"/>
</dbReference>
<evidence type="ECO:0000256" key="2">
    <source>
        <dbReference type="ARBA" id="ARBA00022840"/>
    </source>
</evidence>
<organism evidence="5 6">
    <name type="scientific">Amygdalobacter indicium</name>
    <dbReference type="NCBI Taxonomy" id="3029272"/>
    <lineage>
        <taxon>Bacteria</taxon>
        <taxon>Bacillati</taxon>
        <taxon>Bacillota</taxon>
        <taxon>Clostridia</taxon>
        <taxon>Eubacteriales</taxon>
        <taxon>Oscillospiraceae</taxon>
        <taxon>Amygdalobacter</taxon>
    </lineage>
</organism>
<evidence type="ECO:0000313" key="6">
    <source>
        <dbReference type="Proteomes" id="UP001220478"/>
    </source>
</evidence>
<keyword evidence="1" id="KW-0547">Nucleotide-binding</keyword>
<accession>A0ABY8C2V6</accession>